<accession>A0A1E5W6V3</accession>
<comment type="caution">
    <text evidence="1">The sequence shown here is derived from an EMBL/GenBank/DDBJ whole genome shotgun (WGS) entry which is preliminary data.</text>
</comment>
<evidence type="ECO:0000313" key="1">
    <source>
        <dbReference type="EMBL" id="OEL33067.1"/>
    </source>
</evidence>
<proteinExistence type="predicted"/>
<dbReference type="EMBL" id="LWDX02019885">
    <property type="protein sequence ID" value="OEL33067.1"/>
    <property type="molecule type" value="Genomic_DNA"/>
</dbReference>
<organism evidence="1 2">
    <name type="scientific">Dichanthelium oligosanthes</name>
    <dbReference type="NCBI Taxonomy" id="888268"/>
    <lineage>
        <taxon>Eukaryota</taxon>
        <taxon>Viridiplantae</taxon>
        <taxon>Streptophyta</taxon>
        <taxon>Embryophyta</taxon>
        <taxon>Tracheophyta</taxon>
        <taxon>Spermatophyta</taxon>
        <taxon>Magnoliopsida</taxon>
        <taxon>Liliopsida</taxon>
        <taxon>Poales</taxon>
        <taxon>Poaceae</taxon>
        <taxon>PACMAD clade</taxon>
        <taxon>Panicoideae</taxon>
        <taxon>Panicodae</taxon>
        <taxon>Paniceae</taxon>
        <taxon>Dichantheliinae</taxon>
        <taxon>Dichanthelium</taxon>
    </lineage>
</organism>
<name>A0A1E5W6V3_9POAL</name>
<dbReference type="AlphaFoldDB" id="A0A1E5W6V3"/>
<dbReference type="Proteomes" id="UP000095767">
    <property type="component" value="Unassembled WGS sequence"/>
</dbReference>
<protein>
    <submittedName>
        <fullName evidence="1">Uncharacterized protein</fullName>
    </submittedName>
</protein>
<gene>
    <name evidence="1" type="ORF">BAE44_0005914</name>
</gene>
<feature type="non-terminal residue" evidence="1">
    <location>
        <position position="1"/>
    </location>
</feature>
<evidence type="ECO:0000313" key="2">
    <source>
        <dbReference type="Proteomes" id="UP000095767"/>
    </source>
</evidence>
<keyword evidence="2" id="KW-1185">Reference proteome</keyword>
<reference evidence="1 2" key="1">
    <citation type="submission" date="2016-09" db="EMBL/GenBank/DDBJ databases">
        <title>The draft genome of Dichanthelium oligosanthes: A C3 panicoid grass species.</title>
        <authorList>
            <person name="Studer A.J."/>
            <person name="Schnable J.C."/>
            <person name="Brutnell T.P."/>
        </authorList>
    </citation>
    <scope>NUCLEOTIDE SEQUENCE [LARGE SCALE GENOMIC DNA]</scope>
    <source>
        <strain evidence="2">cv. Kellogg 1175</strain>
        <tissue evidence="1">Leaf</tissue>
    </source>
</reference>
<sequence>LARQPGDAKDPARPTGFVYRGPPAGSARACLRASTIGASASSSTWMLATPSHSRQPLASRPCVAACLASISSTH</sequence>